<keyword evidence="3 6" id="KW-0597">Phosphoprotein</keyword>
<dbReference type="InterPro" id="IPR001789">
    <property type="entry name" value="Sig_transdc_resp-reg_receiver"/>
</dbReference>
<dbReference type="OrthoDB" id="21225at2759"/>
<evidence type="ECO:0000259" key="8">
    <source>
        <dbReference type="PROSITE" id="PS50109"/>
    </source>
</evidence>
<dbReference type="Pfam" id="PF00072">
    <property type="entry name" value="Response_reg"/>
    <property type="match status" value="1"/>
</dbReference>
<feature type="domain" description="Histidine kinase" evidence="8">
    <location>
        <begin position="373"/>
        <end position="678"/>
    </location>
</feature>
<dbReference type="SUPFAM" id="SSF47384">
    <property type="entry name" value="Homodimeric domain of signal transducing histidine kinase"/>
    <property type="match status" value="1"/>
</dbReference>
<dbReference type="STRING" id="765440.A0A0C3FUS5"/>
<dbReference type="SUPFAM" id="SSF55781">
    <property type="entry name" value="GAF domain-like"/>
    <property type="match status" value="1"/>
</dbReference>
<dbReference type="PROSITE" id="PS50109">
    <property type="entry name" value="HIS_KIN"/>
    <property type="match status" value="1"/>
</dbReference>
<comment type="catalytic activity">
    <reaction evidence="1">
        <text>ATP + protein L-histidine = ADP + protein N-phospho-L-histidine.</text>
        <dbReference type="EC" id="2.7.13.3"/>
    </reaction>
</comment>
<evidence type="ECO:0000256" key="7">
    <source>
        <dbReference type="SAM" id="MobiDB-lite"/>
    </source>
</evidence>
<feature type="compositionally biased region" description="Basic and acidic residues" evidence="7">
    <location>
        <begin position="186"/>
        <end position="198"/>
    </location>
</feature>
<feature type="domain" description="Response regulatory" evidence="9">
    <location>
        <begin position="938"/>
        <end position="1061"/>
    </location>
</feature>
<evidence type="ECO:0000256" key="1">
    <source>
        <dbReference type="ARBA" id="ARBA00000085"/>
    </source>
</evidence>
<dbReference type="InterPro" id="IPR011006">
    <property type="entry name" value="CheY-like_superfamily"/>
</dbReference>
<reference evidence="10 11" key="1">
    <citation type="submission" date="2014-04" db="EMBL/GenBank/DDBJ databases">
        <authorList>
            <consortium name="DOE Joint Genome Institute"/>
            <person name="Kuo A."/>
            <person name="Tarkka M."/>
            <person name="Buscot F."/>
            <person name="Kohler A."/>
            <person name="Nagy L.G."/>
            <person name="Floudas D."/>
            <person name="Copeland A."/>
            <person name="Barry K.W."/>
            <person name="Cichocki N."/>
            <person name="Veneault-Fourrey C."/>
            <person name="LaButti K."/>
            <person name="Lindquist E.A."/>
            <person name="Lipzen A."/>
            <person name="Lundell T."/>
            <person name="Morin E."/>
            <person name="Murat C."/>
            <person name="Sun H."/>
            <person name="Tunlid A."/>
            <person name="Henrissat B."/>
            <person name="Grigoriev I.V."/>
            <person name="Hibbett D.S."/>
            <person name="Martin F."/>
            <person name="Nordberg H.P."/>
            <person name="Cantor M.N."/>
            <person name="Hua S.X."/>
        </authorList>
    </citation>
    <scope>NUCLEOTIDE SEQUENCE [LARGE SCALE GENOMIC DNA]</scope>
    <source>
        <strain evidence="10 11">F 1598</strain>
    </source>
</reference>
<evidence type="ECO:0000313" key="10">
    <source>
        <dbReference type="EMBL" id="KIM88130.1"/>
    </source>
</evidence>
<dbReference type="Gene3D" id="3.30.565.10">
    <property type="entry name" value="Histidine kinase-like ATPase, C-terminal domain"/>
    <property type="match status" value="1"/>
</dbReference>
<dbReference type="PROSITE" id="PS50110">
    <property type="entry name" value="RESPONSE_REGULATORY"/>
    <property type="match status" value="1"/>
</dbReference>
<dbReference type="CDD" id="cd00082">
    <property type="entry name" value="HisKA"/>
    <property type="match status" value="1"/>
</dbReference>
<evidence type="ECO:0000256" key="2">
    <source>
        <dbReference type="ARBA" id="ARBA00012438"/>
    </source>
</evidence>
<name>A0A0C3FUS5_PILCF</name>
<dbReference type="SMART" id="SM00387">
    <property type="entry name" value="HATPase_c"/>
    <property type="match status" value="1"/>
</dbReference>
<dbReference type="FunFam" id="1.10.287.130:FF:000023">
    <property type="entry name" value="Sensor histidine kinase/response regulator, putative"/>
    <property type="match status" value="1"/>
</dbReference>
<dbReference type="Proteomes" id="UP000054166">
    <property type="component" value="Unassembled WGS sequence"/>
</dbReference>
<dbReference type="GO" id="GO:0000155">
    <property type="term" value="F:phosphorelay sensor kinase activity"/>
    <property type="evidence" value="ECO:0007669"/>
    <property type="project" value="InterPro"/>
</dbReference>
<evidence type="ECO:0000256" key="5">
    <source>
        <dbReference type="ARBA" id="ARBA00022777"/>
    </source>
</evidence>
<sequence length="1078" mass="119163">MARLRDYISRRWFDLTLDPRFNTRDYVLNYPHLRFYAGTPLRTKRGYNIGSICVVDSSPRVLNIEEKKTLGWMGNVVMQHLEMKAEVGALRRNQRMVESLGRFVAGKNTLTDDSDNGSKSSSSLTSEVQPGEMGRSKSSLTLALESSACTLEETFSRAGVLVRAALMTDGVVFVDADEVYDTSSFPRREGSTGREHPGLSRRRTGGIMGHSCAIKWDHEGERREDTVYPSTVKEMHGNVPSDGIIQQMLDLYPLGTIISFDKQIPSASSLALPAFNHIVDENAFPDTLSMSEEEIFHALQEFIPGCASVLFMPLFHNGGKPYAASFSWTYDVLRVFTSDELSYMQGFMSSIMSVVSRLNTISADKAKGDFISSISHELRSPLHGVLASTEFLAETTLDEYQRRFVNTVESCGRMLLDTINHVLDFRKLTSLVRDQQMIDHTAGDTDTMLPQHHDSSRQGKVEPFHGRVASLIEATDIIALTEHVVECVYAGYEFKGISSLGFTEVAASTLDASLEPNDIGLLSNRSGLSNMRGVSHYAREAVTVILDFEKRDNWTFMTQPGAMRRILMNIFANALKYTDSGWVRVQLQAEDLPLDQDIGNKSKSKITLIVSDSGRGIGREFLKTKLFTPFSQEDTLASGTGLGMSIVQQIVQLLGGSIDVKSQVNVGTSVTVTFVLEWPEVRTALDDNLCEPELPLVLRSREHAVGKTICLIGFDSGQPIPSTDDDAPPHTLASLRESLARYAKEWFGMHVVTGTLETKDVDIFLANESDDTVRYLEENPKTAAGRRTRLIVLSSNVSQYRDYASQGDHVLKFASKPCGPMKLAKALQFCFERFTKLDKLANMPPSTFNSSHPDFSDEPERHDYQGSSEPALVKPTTDVEQNTLVAEMMDIQGAGFATSPLTRASSLSLHPVSATFISAPIMRMSAEELVKPLGPTPNVLIVEDNPINLMLLATFIRKRKYPFAKAVNGLLGVEAVKARPGNFDVILMDLQMPVMSGFEATRAIRKLEAENVGIMKRSVIIAITGLADSNDIDEAYRAGVDLFLTKPVPLKTVDRELDQWKERAVKLAAVGGTSVTGK</sequence>
<dbReference type="InterPro" id="IPR003661">
    <property type="entry name" value="HisK_dim/P_dom"/>
</dbReference>
<dbReference type="SMART" id="SM00448">
    <property type="entry name" value="REC"/>
    <property type="match status" value="1"/>
</dbReference>
<evidence type="ECO:0000256" key="4">
    <source>
        <dbReference type="ARBA" id="ARBA00022679"/>
    </source>
</evidence>
<dbReference type="SUPFAM" id="SSF55874">
    <property type="entry name" value="ATPase domain of HSP90 chaperone/DNA topoisomerase II/histidine kinase"/>
    <property type="match status" value="1"/>
</dbReference>
<dbReference type="PRINTS" id="PR00344">
    <property type="entry name" value="BCTRLSENSOR"/>
</dbReference>
<reference evidence="11" key="2">
    <citation type="submission" date="2015-01" db="EMBL/GenBank/DDBJ databases">
        <title>Evolutionary Origins and Diversification of the Mycorrhizal Mutualists.</title>
        <authorList>
            <consortium name="DOE Joint Genome Institute"/>
            <consortium name="Mycorrhizal Genomics Consortium"/>
            <person name="Kohler A."/>
            <person name="Kuo A."/>
            <person name="Nagy L.G."/>
            <person name="Floudas D."/>
            <person name="Copeland A."/>
            <person name="Barry K.W."/>
            <person name="Cichocki N."/>
            <person name="Veneault-Fourrey C."/>
            <person name="LaButti K."/>
            <person name="Lindquist E.A."/>
            <person name="Lipzen A."/>
            <person name="Lundell T."/>
            <person name="Morin E."/>
            <person name="Murat C."/>
            <person name="Riley R."/>
            <person name="Ohm R."/>
            <person name="Sun H."/>
            <person name="Tunlid A."/>
            <person name="Henrissat B."/>
            <person name="Grigoriev I.V."/>
            <person name="Hibbett D.S."/>
            <person name="Martin F."/>
        </authorList>
    </citation>
    <scope>NUCLEOTIDE SEQUENCE [LARGE SCALE GENOMIC DNA]</scope>
    <source>
        <strain evidence="11">F 1598</strain>
    </source>
</reference>
<dbReference type="CDD" id="cd17546">
    <property type="entry name" value="REC_hyHK_CKI1_RcsC-like"/>
    <property type="match status" value="1"/>
</dbReference>
<dbReference type="Pfam" id="PF02518">
    <property type="entry name" value="HATPase_c"/>
    <property type="match status" value="1"/>
</dbReference>
<dbReference type="InterPro" id="IPR005467">
    <property type="entry name" value="His_kinase_dom"/>
</dbReference>
<dbReference type="InterPro" id="IPR004358">
    <property type="entry name" value="Sig_transdc_His_kin-like_C"/>
</dbReference>
<evidence type="ECO:0000313" key="11">
    <source>
        <dbReference type="Proteomes" id="UP000054166"/>
    </source>
</evidence>
<feature type="modified residue" description="4-aspartylphosphate" evidence="6">
    <location>
        <position position="989"/>
    </location>
</feature>
<dbReference type="InParanoid" id="A0A0C3FUS5"/>
<dbReference type="PANTHER" id="PTHR43047:SF72">
    <property type="entry name" value="OSMOSENSING HISTIDINE PROTEIN KINASE SLN1"/>
    <property type="match status" value="1"/>
</dbReference>
<feature type="compositionally biased region" description="Basic and acidic residues" evidence="7">
    <location>
        <begin position="854"/>
        <end position="864"/>
    </location>
</feature>
<evidence type="ECO:0000256" key="6">
    <source>
        <dbReference type="PROSITE-ProRule" id="PRU00169"/>
    </source>
</evidence>
<dbReference type="EMBL" id="KN832977">
    <property type="protein sequence ID" value="KIM88130.1"/>
    <property type="molecule type" value="Genomic_DNA"/>
</dbReference>
<organism evidence="10 11">
    <name type="scientific">Piloderma croceum (strain F 1598)</name>
    <dbReference type="NCBI Taxonomy" id="765440"/>
    <lineage>
        <taxon>Eukaryota</taxon>
        <taxon>Fungi</taxon>
        <taxon>Dikarya</taxon>
        <taxon>Basidiomycota</taxon>
        <taxon>Agaricomycotina</taxon>
        <taxon>Agaricomycetes</taxon>
        <taxon>Agaricomycetidae</taxon>
        <taxon>Atheliales</taxon>
        <taxon>Atheliaceae</taxon>
        <taxon>Piloderma</taxon>
    </lineage>
</organism>
<keyword evidence="11" id="KW-1185">Reference proteome</keyword>
<accession>A0A0C3FUS5</accession>
<dbReference type="InterPro" id="IPR036097">
    <property type="entry name" value="HisK_dim/P_sf"/>
</dbReference>
<dbReference type="SUPFAM" id="SSF52172">
    <property type="entry name" value="CheY-like"/>
    <property type="match status" value="1"/>
</dbReference>
<feature type="region of interest" description="Disordered" evidence="7">
    <location>
        <begin position="845"/>
        <end position="871"/>
    </location>
</feature>
<evidence type="ECO:0000259" key="9">
    <source>
        <dbReference type="PROSITE" id="PS50110"/>
    </source>
</evidence>
<dbReference type="PANTHER" id="PTHR43047">
    <property type="entry name" value="TWO-COMPONENT HISTIDINE PROTEIN KINASE"/>
    <property type="match status" value="1"/>
</dbReference>
<dbReference type="Gene3D" id="1.10.287.130">
    <property type="match status" value="1"/>
</dbReference>
<evidence type="ECO:0000256" key="3">
    <source>
        <dbReference type="ARBA" id="ARBA00022553"/>
    </source>
</evidence>
<dbReference type="GO" id="GO:0009927">
    <property type="term" value="F:histidine phosphotransfer kinase activity"/>
    <property type="evidence" value="ECO:0007669"/>
    <property type="project" value="TreeGrafter"/>
</dbReference>
<dbReference type="InterPro" id="IPR003594">
    <property type="entry name" value="HATPase_dom"/>
</dbReference>
<dbReference type="GO" id="GO:0005886">
    <property type="term" value="C:plasma membrane"/>
    <property type="evidence" value="ECO:0007669"/>
    <property type="project" value="TreeGrafter"/>
</dbReference>
<feature type="region of interest" description="Disordered" evidence="7">
    <location>
        <begin position="108"/>
        <end position="139"/>
    </location>
</feature>
<dbReference type="Gene3D" id="3.40.50.2300">
    <property type="match status" value="1"/>
</dbReference>
<dbReference type="InterPro" id="IPR036890">
    <property type="entry name" value="HATPase_C_sf"/>
</dbReference>
<proteinExistence type="predicted"/>
<feature type="compositionally biased region" description="Low complexity" evidence="7">
    <location>
        <begin position="117"/>
        <end position="126"/>
    </location>
</feature>
<dbReference type="EC" id="2.7.13.3" evidence="2"/>
<gene>
    <name evidence="10" type="ORF">PILCRDRAFT_814033</name>
</gene>
<protein>
    <recommendedName>
        <fullName evidence="2">histidine kinase</fullName>
        <ecNumber evidence="2">2.7.13.3</ecNumber>
    </recommendedName>
</protein>
<dbReference type="AlphaFoldDB" id="A0A0C3FUS5"/>
<dbReference type="SMART" id="SM00388">
    <property type="entry name" value="HisKA"/>
    <property type="match status" value="1"/>
</dbReference>
<dbReference type="HOGENOM" id="CLU_002763_0_0_1"/>
<keyword evidence="5" id="KW-0418">Kinase</keyword>
<keyword evidence="4" id="KW-0808">Transferase</keyword>
<dbReference type="Pfam" id="PF00512">
    <property type="entry name" value="HisKA"/>
    <property type="match status" value="1"/>
</dbReference>
<feature type="region of interest" description="Disordered" evidence="7">
    <location>
        <begin position="184"/>
        <end position="204"/>
    </location>
</feature>